<evidence type="ECO:0000313" key="6">
    <source>
        <dbReference type="EMBL" id="SMC20780.1"/>
    </source>
</evidence>
<evidence type="ECO:0000256" key="5">
    <source>
        <dbReference type="HAMAP-Rule" id="MF_01107"/>
    </source>
</evidence>
<comment type="catalytic activity">
    <reaction evidence="5">
        <text>N(2)-acetyl-L-ornithine + 2-oxoglutarate = N-acetyl-L-glutamate 5-semialdehyde + L-glutamate</text>
        <dbReference type="Rhea" id="RHEA:18049"/>
        <dbReference type="ChEBI" id="CHEBI:16810"/>
        <dbReference type="ChEBI" id="CHEBI:29123"/>
        <dbReference type="ChEBI" id="CHEBI:29985"/>
        <dbReference type="ChEBI" id="CHEBI:57805"/>
        <dbReference type="EC" id="2.6.1.11"/>
    </reaction>
</comment>
<dbReference type="PANTHER" id="PTHR11986">
    <property type="entry name" value="AMINOTRANSFERASE CLASS III"/>
    <property type="match status" value="1"/>
</dbReference>
<dbReference type="Pfam" id="PF00202">
    <property type="entry name" value="Aminotran_3"/>
    <property type="match status" value="1"/>
</dbReference>
<evidence type="ECO:0000256" key="3">
    <source>
        <dbReference type="ARBA" id="ARBA00022679"/>
    </source>
</evidence>
<dbReference type="NCBIfam" id="TIGR00707">
    <property type="entry name" value="argD"/>
    <property type="match status" value="1"/>
</dbReference>
<dbReference type="InterPro" id="IPR005814">
    <property type="entry name" value="Aminotrans_3"/>
</dbReference>
<dbReference type="InterPro" id="IPR015422">
    <property type="entry name" value="PyrdxlP-dep_Trfase_small"/>
</dbReference>
<dbReference type="PROSITE" id="PS00600">
    <property type="entry name" value="AA_TRANSFER_CLASS_3"/>
    <property type="match status" value="1"/>
</dbReference>
<keyword evidence="3 5" id="KW-0808">Transferase</keyword>
<comment type="similarity">
    <text evidence="5">Belongs to the class-III pyridoxal-phosphate-dependent aminotransferase family. ArgD subfamily.</text>
</comment>
<comment type="subunit">
    <text evidence="5">Homodimer.</text>
</comment>
<comment type="subcellular location">
    <subcellularLocation>
        <location evidence="5">Cytoplasm</location>
    </subcellularLocation>
</comment>
<dbReference type="PIRSF" id="PIRSF000521">
    <property type="entry name" value="Transaminase_4ab_Lys_Orn"/>
    <property type="match status" value="1"/>
</dbReference>
<comment type="caution">
    <text evidence="5">Lacks conserved residue(s) required for the propagation of feature annotation.</text>
</comment>
<dbReference type="Proteomes" id="UP000192468">
    <property type="component" value="Unassembled WGS sequence"/>
</dbReference>
<dbReference type="InterPro" id="IPR004636">
    <property type="entry name" value="AcOrn/SuccOrn_fam"/>
</dbReference>
<dbReference type="CDD" id="cd00610">
    <property type="entry name" value="OAT_like"/>
    <property type="match status" value="1"/>
</dbReference>
<dbReference type="Gene3D" id="3.90.1150.10">
    <property type="entry name" value="Aspartate Aminotransferase, domain 1"/>
    <property type="match status" value="1"/>
</dbReference>
<name>A0A1W1XAB8_9CLOT</name>
<protein>
    <recommendedName>
        <fullName evidence="5">Acetylornithine aminotransferase</fullName>
        <shortName evidence="5">ACOAT</shortName>
        <ecNumber evidence="5">2.6.1.11</ecNumber>
    </recommendedName>
</protein>
<dbReference type="RefSeq" id="WP_084114501.1">
    <property type="nucleotide sequence ID" value="NZ_FWXH01000003.1"/>
</dbReference>
<feature type="binding site" evidence="5">
    <location>
        <begin position="97"/>
        <end position="98"/>
    </location>
    <ligand>
        <name>pyridoxal 5'-phosphate</name>
        <dbReference type="ChEBI" id="CHEBI:597326"/>
    </ligand>
</feature>
<evidence type="ECO:0000256" key="2">
    <source>
        <dbReference type="ARBA" id="ARBA00022605"/>
    </source>
</evidence>
<proteinExistence type="inferred from homology"/>
<dbReference type="Gene3D" id="3.40.640.10">
    <property type="entry name" value="Type I PLP-dependent aspartate aminotransferase-like (Major domain)"/>
    <property type="match status" value="1"/>
</dbReference>
<feature type="modified residue" description="N6-(pyridoxal phosphate)lysine" evidence="5">
    <location>
        <position position="246"/>
    </location>
</feature>
<sequence>MSKNNIMNTYGRFDVVFEKGKGTRIFDKDGIEYIDFVSGVAVNCLGHSNPKIVETIKNQAEKIMHISNYYWNENAMNLAEKLCKNSDHQKVFFCNSGTEAIETALKLSRKYGKLSSKNKGDKNEIIYMNNSFHGRTMGSLSVTGQPKYQEPFRPLVGNVKSVKFNDVKELEKVVNENTCAIILEPIQGEGGIICADIEFLKTARKLCDKYDALLIFDEVQCGIGRSGKLFAYQKYGVVPDLICIAKALGGGFPIGALLAKEKAAEAFVPGDHGNTYGGNPLGTAIGCCILDELIDGNVINSVDEKGEYIKAKLNTFKEKYNVIEEIRGMGLLIGIKLNVDNKLFSTKCFEKKLLVITAGDGVVRLLPPLNVSKEDIDAALDIVEEVIKEM</sequence>
<keyword evidence="5" id="KW-0963">Cytoplasm</keyword>
<dbReference type="GO" id="GO:0005737">
    <property type="term" value="C:cytoplasm"/>
    <property type="evidence" value="ECO:0007669"/>
    <property type="project" value="UniProtKB-SubCell"/>
</dbReference>
<dbReference type="UniPathway" id="UPA00068">
    <property type="reaction ID" value="UER00109"/>
</dbReference>
<reference evidence="6 7" key="1">
    <citation type="submission" date="2017-04" db="EMBL/GenBank/DDBJ databases">
        <authorList>
            <person name="Afonso C.L."/>
            <person name="Miller P.J."/>
            <person name="Scott M.A."/>
            <person name="Spackman E."/>
            <person name="Goraichik I."/>
            <person name="Dimitrov K.M."/>
            <person name="Suarez D.L."/>
            <person name="Swayne D.E."/>
        </authorList>
    </citation>
    <scope>NUCLEOTIDE SEQUENCE [LARGE SCALE GENOMIC DNA]</scope>
    <source>
        <strain evidence="6 7">DSM 12555</strain>
    </source>
</reference>
<dbReference type="InterPro" id="IPR015424">
    <property type="entry name" value="PyrdxlP-dep_Trfase"/>
</dbReference>
<dbReference type="AlphaFoldDB" id="A0A1W1XAB8"/>
<keyword evidence="4 5" id="KW-0663">Pyridoxal phosphate</keyword>
<dbReference type="FunFam" id="3.40.640.10:FF:000004">
    <property type="entry name" value="Acetylornithine aminotransferase"/>
    <property type="match status" value="1"/>
</dbReference>
<dbReference type="STRING" id="1121291.SAMN02745134_01093"/>
<dbReference type="InterPro" id="IPR049704">
    <property type="entry name" value="Aminotrans_3_PPA_site"/>
</dbReference>
<organism evidence="6 7">
    <name type="scientific">Clostridium acidisoli DSM 12555</name>
    <dbReference type="NCBI Taxonomy" id="1121291"/>
    <lineage>
        <taxon>Bacteria</taxon>
        <taxon>Bacillati</taxon>
        <taxon>Bacillota</taxon>
        <taxon>Clostridia</taxon>
        <taxon>Eubacteriales</taxon>
        <taxon>Clostridiaceae</taxon>
        <taxon>Clostridium</taxon>
    </lineage>
</organism>
<accession>A0A1W1XAB8</accession>
<dbReference type="InterPro" id="IPR015421">
    <property type="entry name" value="PyrdxlP-dep_Trfase_major"/>
</dbReference>
<evidence type="ECO:0000313" key="7">
    <source>
        <dbReference type="Proteomes" id="UP000192468"/>
    </source>
</evidence>
<feature type="binding site" evidence="5">
    <location>
        <position position="135"/>
    </location>
    <ligand>
        <name>N(2)-acetyl-L-ornithine</name>
        <dbReference type="ChEBI" id="CHEBI:57805"/>
    </ligand>
</feature>
<dbReference type="HAMAP" id="MF_01107">
    <property type="entry name" value="ArgD_aminotrans_3"/>
    <property type="match status" value="1"/>
</dbReference>
<keyword evidence="5" id="KW-0055">Arginine biosynthesis</keyword>
<dbReference type="PANTHER" id="PTHR11986:SF79">
    <property type="entry name" value="ACETYLORNITHINE AMINOTRANSFERASE, MITOCHONDRIAL"/>
    <property type="match status" value="1"/>
</dbReference>
<dbReference type="GO" id="GO:0030170">
    <property type="term" value="F:pyridoxal phosphate binding"/>
    <property type="evidence" value="ECO:0007669"/>
    <property type="project" value="InterPro"/>
</dbReference>
<dbReference type="EMBL" id="FWXH01000003">
    <property type="protein sequence ID" value="SMC20780.1"/>
    <property type="molecule type" value="Genomic_DNA"/>
</dbReference>
<dbReference type="GO" id="GO:0003992">
    <property type="term" value="F:N2-acetyl-L-ornithine:2-oxoglutarate 5-aminotransferase activity"/>
    <property type="evidence" value="ECO:0007669"/>
    <property type="project" value="UniProtKB-UniRule"/>
</dbReference>
<dbReference type="OrthoDB" id="9801052at2"/>
<comment type="miscellaneous">
    <text evidence="5">May also have succinyldiaminopimelate aminotransferase activity, thus carrying out the corresponding step in lysine biosynthesis.</text>
</comment>
<feature type="binding site" evidence="5">
    <location>
        <position position="132"/>
    </location>
    <ligand>
        <name>pyridoxal 5'-phosphate</name>
        <dbReference type="ChEBI" id="CHEBI:597326"/>
    </ligand>
</feature>
<comment type="cofactor">
    <cofactor evidence="5">
        <name>pyridoxal 5'-phosphate</name>
        <dbReference type="ChEBI" id="CHEBI:597326"/>
    </cofactor>
    <text evidence="5">Binds 1 pyridoxal phosphate per subunit.</text>
</comment>
<keyword evidence="7" id="KW-1185">Reference proteome</keyword>
<dbReference type="SUPFAM" id="SSF53383">
    <property type="entry name" value="PLP-dependent transferases"/>
    <property type="match status" value="1"/>
</dbReference>
<evidence type="ECO:0000256" key="4">
    <source>
        <dbReference type="ARBA" id="ARBA00022898"/>
    </source>
</evidence>
<comment type="pathway">
    <text evidence="5">Amino-acid biosynthesis; L-arginine biosynthesis; N(2)-acetyl-L-ornithine from L-glutamate: step 4/4.</text>
</comment>
<dbReference type="GO" id="GO:0042802">
    <property type="term" value="F:identical protein binding"/>
    <property type="evidence" value="ECO:0007669"/>
    <property type="project" value="TreeGrafter"/>
</dbReference>
<feature type="binding site" evidence="5">
    <location>
        <begin position="217"/>
        <end position="220"/>
    </location>
    <ligand>
        <name>pyridoxal 5'-phosphate</name>
        <dbReference type="ChEBI" id="CHEBI:597326"/>
    </ligand>
</feature>
<dbReference type="EC" id="2.6.1.11" evidence="5"/>
<keyword evidence="1 5" id="KW-0032">Aminotransferase</keyword>
<dbReference type="InterPro" id="IPR050103">
    <property type="entry name" value="Class-III_PLP-dep_AT"/>
</dbReference>
<dbReference type="NCBIfam" id="NF002325">
    <property type="entry name" value="PRK01278.1"/>
    <property type="match status" value="1"/>
</dbReference>
<gene>
    <name evidence="5" type="primary">argD</name>
    <name evidence="6" type="ORF">SAMN02745134_01093</name>
</gene>
<keyword evidence="2 5" id="KW-0028">Amino-acid biosynthesis</keyword>
<feature type="binding site" evidence="5">
    <location>
        <position position="275"/>
    </location>
    <ligand>
        <name>pyridoxal 5'-phosphate</name>
        <dbReference type="ChEBI" id="CHEBI:597326"/>
    </ligand>
</feature>
<evidence type="ECO:0000256" key="1">
    <source>
        <dbReference type="ARBA" id="ARBA00022576"/>
    </source>
</evidence>
<dbReference type="GO" id="GO:0006526">
    <property type="term" value="P:L-arginine biosynthetic process"/>
    <property type="evidence" value="ECO:0007669"/>
    <property type="project" value="UniProtKB-UniRule"/>
</dbReference>